<feature type="chain" id="PRO_5030535664" evidence="3">
    <location>
        <begin position="23"/>
        <end position="1590"/>
    </location>
</feature>
<dbReference type="PANTHER" id="PTHR32305:SF15">
    <property type="entry name" value="PROTEIN RHSA-RELATED"/>
    <property type="match status" value="1"/>
</dbReference>
<keyword evidence="3" id="KW-0732">Signal</keyword>
<dbReference type="Pfam" id="PF20148">
    <property type="entry name" value="DUF6531"/>
    <property type="match status" value="1"/>
</dbReference>
<accession>A0A7X0UAV2</accession>
<dbReference type="InterPro" id="IPR056823">
    <property type="entry name" value="TEN-like_YD-shell"/>
</dbReference>
<dbReference type="Pfam" id="PF05593">
    <property type="entry name" value="RHS_repeat"/>
    <property type="match status" value="2"/>
</dbReference>
<dbReference type="InterPro" id="IPR045351">
    <property type="entry name" value="DUF6531"/>
</dbReference>
<feature type="domain" description="Teneurin-like YD-shell" evidence="6">
    <location>
        <begin position="574"/>
        <end position="750"/>
    </location>
</feature>
<name>A0A7X0UAV2_9BURK</name>
<dbReference type="RefSeq" id="WP_184860889.1">
    <property type="nucleotide sequence ID" value="NZ_JACHLK010000009.1"/>
</dbReference>
<protein>
    <submittedName>
        <fullName evidence="7">RHS repeat-associated protein</fullName>
    </submittedName>
</protein>
<evidence type="ECO:0000256" key="2">
    <source>
        <dbReference type="SAM" id="MobiDB-lite"/>
    </source>
</evidence>
<dbReference type="EMBL" id="JACHLK010000009">
    <property type="protein sequence ID" value="MBB6561647.1"/>
    <property type="molecule type" value="Genomic_DNA"/>
</dbReference>
<evidence type="ECO:0000256" key="3">
    <source>
        <dbReference type="SAM" id="SignalP"/>
    </source>
</evidence>
<dbReference type="PRINTS" id="PR00394">
    <property type="entry name" value="RHSPROTEIN"/>
</dbReference>
<feature type="signal peptide" evidence="3">
    <location>
        <begin position="1"/>
        <end position="22"/>
    </location>
</feature>
<evidence type="ECO:0000256" key="1">
    <source>
        <dbReference type="ARBA" id="ARBA00022737"/>
    </source>
</evidence>
<evidence type="ECO:0000313" key="7">
    <source>
        <dbReference type="EMBL" id="MBB6561647.1"/>
    </source>
</evidence>
<gene>
    <name evidence="7" type="ORF">HNP48_004341</name>
</gene>
<organism evidence="7 8">
    <name type="scientific">Acidovorax soli</name>
    <dbReference type="NCBI Taxonomy" id="592050"/>
    <lineage>
        <taxon>Bacteria</taxon>
        <taxon>Pseudomonadati</taxon>
        <taxon>Pseudomonadota</taxon>
        <taxon>Betaproteobacteria</taxon>
        <taxon>Burkholderiales</taxon>
        <taxon>Comamonadaceae</taxon>
        <taxon>Acidovorax</taxon>
    </lineage>
</organism>
<dbReference type="InterPro" id="IPR031325">
    <property type="entry name" value="RHS_repeat"/>
</dbReference>
<dbReference type="Pfam" id="PF15650">
    <property type="entry name" value="Tox-REase-9"/>
    <property type="match status" value="1"/>
</dbReference>
<keyword evidence="8" id="KW-1185">Reference proteome</keyword>
<dbReference type="InterPro" id="IPR050708">
    <property type="entry name" value="T6SS_VgrG/RHS"/>
</dbReference>
<dbReference type="InterPro" id="IPR022385">
    <property type="entry name" value="Rhs_assc_core"/>
</dbReference>
<feature type="domain" description="DUF6531" evidence="5">
    <location>
        <begin position="209"/>
        <end position="271"/>
    </location>
</feature>
<dbReference type="InterPro" id="IPR028902">
    <property type="entry name" value="Tox-REase-9_dom"/>
</dbReference>
<feature type="region of interest" description="Disordered" evidence="2">
    <location>
        <begin position="1207"/>
        <end position="1236"/>
    </location>
</feature>
<dbReference type="Proteomes" id="UP000575083">
    <property type="component" value="Unassembled WGS sequence"/>
</dbReference>
<keyword evidence="1" id="KW-0677">Repeat</keyword>
<evidence type="ECO:0000259" key="4">
    <source>
        <dbReference type="Pfam" id="PF15650"/>
    </source>
</evidence>
<comment type="caution">
    <text evidence="7">The sequence shown here is derived from an EMBL/GenBank/DDBJ whole genome shotgun (WGS) entry which is preliminary data.</text>
</comment>
<proteinExistence type="predicted"/>
<evidence type="ECO:0000313" key="8">
    <source>
        <dbReference type="Proteomes" id="UP000575083"/>
    </source>
</evidence>
<dbReference type="NCBIfam" id="TIGR03696">
    <property type="entry name" value="Rhs_assc_core"/>
    <property type="match status" value="1"/>
</dbReference>
<evidence type="ECO:0000259" key="5">
    <source>
        <dbReference type="Pfam" id="PF20148"/>
    </source>
</evidence>
<feature type="domain" description="Tox-REase-9" evidence="4">
    <location>
        <begin position="1503"/>
        <end position="1586"/>
    </location>
</feature>
<dbReference type="Gene3D" id="2.180.10.10">
    <property type="entry name" value="RHS repeat-associated core"/>
    <property type="match status" value="3"/>
</dbReference>
<dbReference type="PANTHER" id="PTHR32305">
    <property type="match status" value="1"/>
</dbReference>
<evidence type="ECO:0000259" key="6">
    <source>
        <dbReference type="Pfam" id="PF25023"/>
    </source>
</evidence>
<dbReference type="Pfam" id="PF25023">
    <property type="entry name" value="TEN_YD-shell"/>
    <property type="match status" value="1"/>
</dbReference>
<dbReference type="NCBIfam" id="TIGR01643">
    <property type="entry name" value="YD_repeat_2x"/>
    <property type="match status" value="6"/>
</dbReference>
<sequence>MRSWVTRLLALGILLLAGNAYANYEYNKFCIESGDKAAAATCRLAPDGFDRWSYTTGFGTADQTLIDGRSGYESEEVAFQKTMDELIYKSPGYSSMCQISYTLGEVEVTRRDTFKTSDEPVAQKRPFQIKHGSLDPSGNCYGVVDMYGGWINGTRGIRCNDPAYIGWMTDVASSACIQDLSKSPQPCDICQATKSFATRGNPILVPVQEKFEFIVDLDSGGPLPLTFARIYRSHRARDKAVWFGKYFKPALPGDMGDGWTHNHSIHLAVGPQFNIVAPVRIQMGDGSFIYFNADKSSGQGYKTVNPLHVLTKDNAAGGWIFDDKANETRYLFGRDGMLFMQIMRNGWSYAYTHSGDKLTSITSSLGRQIFLAYGDGGKLVKVTTSDQRSVTYSYANGLLTGARQSDGTVRQYLYTEAAAKLPPLLSGIVDEQGNRYSTYTYDSEGWAQSTEKSGAVDRYSVSGKSNVVDPLGTSRTYSFGRFGNWVVYQGVSKPPASSSEPKITAASANSNALIDFYYDFNYTQTRFTWDTPRRLPLTVTEAAGLSESRVASVAWHSEWRAPVTITEPGRITTYTYDSAGNTTSQSVNDAAAGVVRTTVWTYNAAGLVATETAANGAITSYGYDGLGNLTQATNALGHVDVYTYDGAGRVLAHTAPNGLLTTYAYDARGRVLTSNRGGEVSTFTYRPSGEVLAATLPAGHSITYTYDPAHRLTGWSDNRGNTGTYVLDNMGNRLSEEVRNNQGHLAWQLARSVNSLNRRASETVGTGGAPTTHTYNANANLRVSTQSVNGSTIQTSYSRDALERVTYINDPESGGTTLNYNASDAITKVTDAKSVATTYTRDAEGNPLTEGSPDSGSKIAQYDALGLPSSITNALGQATTITRDLLGRPTSIAHANGTVTTLRYDQSTTAKGYLSEIEDASGITTYQRDVHGRVVSQTQKLINNDSRTLAYSYHPTTGLLSSTTYPGGQVLQNVYDATGQLTGLTWAGQPLVSGITWSPLGQPTGWSWSLPGGSAAIPATRSYNTAGQLTATEFSSYTYDGAGRITSLTQGLMQPASTDAQASSLTLAPATWTVQYNLAGRIVGFTRAVASGAPANSATYTYDKNGNRVTSNQQQAGTTTSRTYALAGNRHTAFSQTKTGPAGTANSLVNFQYNAAGDLLSDGLRTFQYDSQERLEKVTTGTGVDAPSTQYAHNALGQRVFKTEPLFASGSGSGSTTSGKNLNNLLSDPEDQEEAEAEKDKGFIQTAYEFFTRLWSPGSSDAQKLGFAYVYGQDGTLLGEYGMGGSNSSGTTQYIYLPTANGPMPIAAIVNGTAYAVHSDHLNTPRKLTQPDGQVAWQWAYSAFGDEQPTVGAKRFTDATTNPTTGTTSIPEVTFNLRYPGQYYDKESNLHYNYFRSYSAERGRYTQADPIGLEGGFNRFGYVEGNALGFVDPYGLLTLDDIAFLTPERAASAAQYWADKQNQTGNWGYAIPGMAAALLAENYDVAMMAMCSIRGTPPRGGENAAAAVGRRAHFNYRFALGENFDMKARLLSGKRPDAVDWANSQVRELKPDNPRAVSLGERQVEGYRKELELMTNRPWTSVVDVYRGGK</sequence>
<dbReference type="InterPro" id="IPR006530">
    <property type="entry name" value="YD"/>
</dbReference>
<reference evidence="7 8" key="1">
    <citation type="submission" date="2020-08" db="EMBL/GenBank/DDBJ databases">
        <title>Functional genomics of gut bacteria from endangered species of beetles.</title>
        <authorList>
            <person name="Carlos-Shanley C."/>
        </authorList>
    </citation>
    <scope>NUCLEOTIDE SEQUENCE [LARGE SCALE GENOMIC DNA]</scope>
    <source>
        <strain evidence="7 8">S00198</strain>
    </source>
</reference>